<dbReference type="NCBIfam" id="TIGR04398">
    <property type="entry name" value="SLAP_DUP"/>
    <property type="match status" value="2"/>
</dbReference>
<reference evidence="2 3" key="1">
    <citation type="submission" date="2021-01" db="EMBL/GenBank/DDBJ databases">
        <title>Genomic Encyclopedia of Type Strains, Phase IV (KMG-IV): sequencing the most valuable type-strain genomes for metagenomic binning, comparative biology and taxonomic classification.</title>
        <authorList>
            <person name="Goeker M."/>
        </authorList>
    </citation>
    <scope>NUCLEOTIDE SEQUENCE [LARGE SCALE GENOMIC DNA]</scope>
    <source>
        <strain evidence="2 3">DSM 25540</strain>
    </source>
</reference>
<gene>
    <name evidence="2" type="ORF">JOD17_000389</name>
</gene>
<dbReference type="InterPro" id="IPR030910">
    <property type="entry name" value="SLAP_dom"/>
</dbReference>
<feature type="region of interest" description="Disordered" evidence="1">
    <location>
        <begin position="1"/>
        <end position="41"/>
    </location>
</feature>
<name>A0ABS2P7B7_9BACL</name>
<sequence>MRNFFSKKDTKMQLEGHEAPVSSQELLNDESAQSDSTNEIETELSIHPDWTLPAEDIYSFQFLNIECSPLLPNQLSIAGIKIEEREDEVGGLDATVFIRHSINKSIELKETTLVLIDHQGQVIGRKQLNLKEVGNLPPNSSRPWVITFTQEELSIVEKPENGWKIAFQLKPSQRKHSLDLDEKWQKTLPDKDIADLKSLVDRLERPKVTEVNLLGLKAAKRDSGDIQLIILIRNGSEKTVNLEKVPLVLEDADGDVLAKAAFTPKDLKVKANTSKPWVFIFPKSMLKKETYSLDKWKVYMPQKQS</sequence>
<evidence type="ECO:0000313" key="3">
    <source>
        <dbReference type="Proteomes" id="UP000741863"/>
    </source>
</evidence>
<dbReference type="EMBL" id="JAFBEC010000001">
    <property type="protein sequence ID" value="MBM7631298.1"/>
    <property type="molecule type" value="Genomic_DNA"/>
</dbReference>
<organism evidence="2 3">
    <name type="scientific">Geomicrobium sediminis</name>
    <dbReference type="NCBI Taxonomy" id="1347788"/>
    <lineage>
        <taxon>Bacteria</taxon>
        <taxon>Bacillati</taxon>
        <taxon>Bacillota</taxon>
        <taxon>Bacilli</taxon>
        <taxon>Bacillales</taxon>
        <taxon>Geomicrobium</taxon>
    </lineage>
</organism>
<proteinExistence type="predicted"/>
<dbReference type="NCBIfam" id="TIGR04399">
    <property type="entry name" value="acc_Sec_SLAP"/>
    <property type="match status" value="1"/>
</dbReference>
<keyword evidence="3" id="KW-1185">Reference proteome</keyword>
<protein>
    <submittedName>
        <fullName evidence="2">Accessory Sec system S-layer assembly protein</fullName>
    </submittedName>
</protein>
<dbReference type="RefSeq" id="WP_204695454.1">
    <property type="nucleotide sequence ID" value="NZ_JAFBEC010000001.1"/>
</dbReference>
<feature type="compositionally biased region" description="Basic and acidic residues" evidence="1">
    <location>
        <begin position="1"/>
        <end position="18"/>
    </location>
</feature>
<dbReference type="Proteomes" id="UP000741863">
    <property type="component" value="Unassembled WGS sequence"/>
</dbReference>
<evidence type="ECO:0000256" key="1">
    <source>
        <dbReference type="SAM" id="MobiDB-lite"/>
    </source>
</evidence>
<dbReference type="InterPro" id="IPR030911">
    <property type="entry name" value="Sec_acc_SLAP"/>
</dbReference>
<comment type="caution">
    <text evidence="2">The sequence shown here is derived from an EMBL/GenBank/DDBJ whole genome shotgun (WGS) entry which is preliminary data.</text>
</comment>
<accession>A0ABS2P7B7</accession>
<feature type="compositionally biased region" description="Polar residues" evidence="1">
    <location>
        <begin position="21"/>
        <end position="39"/>
    </location>
</feature>
<evidence type="ECO:0000313" key="2">
    <source>
        <dbReference type="EMBL" id="MBM7631298.1"/>
    </source>
</evidence>